<evidence type="ECO:0000313" key="1">
    <source>
        <dbReference type="EMBL" id="OXU32217.1"/>
    </source>
</evidence>
<reference evidence="1 2" key="1">
    <citation type="journal article" date="2017" name="Curr. Biol.">
        <title>The Evolution of Venom by Co-option of Single-Copy Genes.</title>
        <authorList>
            <person name="Martinson E.O."/>
            <person name="Mrinalini"/>
            <person name="Kelkar Y.D."/>
            <person name="Chang C.H."/>
            <person name="Werren J.H."/>
        </authorList>
    </citation>
    <scope>NUCLEOTIDE SEQUENCE [LARGE SCALE GENOMIC DNA]</scope>
    <source>
        <strain evidence="1 2">Alberta</strain>
        <tissue evidence="1">Whole body</tissue>
    </source>
</reference>
<sequence>AALARARTRGLLQLSFKSKVTPAERQSGSAIVVAVPSSRGKFCCTDDMCRGLIELASQLLMLRLKVQL</sequence>
<evidence type="ECO:0000313" key="2">
    <source>
        <dbReference type="Proteomes" id="UP000215335"/>
    </source>
</evidence>
<protein>
    <submittedName>
        <fullName evidence="1">Uncharacterized protein</fullName>
    </submittedName>
</protein>
<dbReference type="EMBL" id="NNAY01000004">
    <property type="protein sequence ID" value="OXU32217.1"/>
    <property type="molecule type" value="Genomic_DNA"/>
</dbReference>
<accession>A0A232FPC3</accession>
<organism evidence="1 2">
    <name type="scientific">Trichomalopsis sarcophagae</name>
    <dbReference type="NCBI Taxonomy" id="543379"/>
    <lineage>
        <taxon>Eukaryota</taxon>
        <taxon>Metazoa</taxon>
        <taxon>Ecdysozoa</taxon>
        <taxon>Arthropoda</taxon>
        <taxon>Hexapoda</taxon>
        <taxon>Insecta</taxon>
        <taxon>Pterygota</taxon>
        <taxon>Neoptera</taxon>
        <taxon>Endopterygota</taxon>
        <taxon>Hymenoptera</taxon>
        <taxon>Apocrita</taxon>
        <taxon>Proctotrupomorpha</taxon>
        <taxon>Chalcidoidea</taxon>
        <taxon>Pteromalidae</taxon>
        <taxon>Pteromalinae</taxon>
        <taxon>Trichomalopsis</taxon>
    </lineage>
</organism>
<name>A0A232FPC3_9HYME</name>
<gene>
    <name evidence="1" type="ORF">TSAR_008011</name>
</gene>
<dbReference type="AlphaFoldDB" id="A0A232FPC3"/>
<comment type="caution">
    <text evidence="1">The sequence shown here is derived from an EMBL/GenBank/DDBJ whole genome shotgun (WGS) entry which is preliminary data.</text>
</comment>
<dbReference type="Proteomes" id="UP000215335">
    <property type="component" value="Unassembled WGS sequence"/>
</dbReference>
<keyword evidence="2" id="KW-1185">Reference proteome</keyword>
<feature type="non-terminal residue" evidence="1">
    <location>
        <position position="1"/>
    </location>
</feature>
<proteinExistence type="predicted"/>